<dbReference type="GO" id="GO:0003677">
    <property type="term" value="F:DNA binding"/>
    <property type="evidence" value="ECO:0007669"/>
    <property type="project" value="UniProtKB-KW"/>
</dbReference>
<evidence type="ECO:0000256" key="1">
    <source>
        <dbReference type="ARBA" id="ARBA00023125"/>
    </source>
</evidence>
<dbReference type="SMART" id="SM00530">
    <property type="entry name" value="HTH_XRE"/>
    <property type="match status" value="1"/>
</dbReference>
<comment type="caution">
    <text evidence="3">The sequence shown here is derived from an EMBL/GenBank/DDBJ whole genome shotgun (WGS) entry which is preliminary data.</text>
</comment>
<dbReference type="Pfam" id="PF01381">
    <property type="entry name" value="HTH_3"/>
    <property type="match status" value="1"/>
</dbReference>
<dbReference type="InterPro" id="IPR050807">
    <property type="entry name" value="TransReg_Diox_bact_type"/>
</dbReference>
<evidence type="ECO:0000259" key="2">
    <source>
        <dbReference type="PROSITE" id="PS50943"/>
    </source>
</evidence>
<dbReference type="CDD" id="cd00093">
    <property type="entry name" value="HTH_XRE"/>
    <property type="match status" value="1"/>
</dbReference>
<dbReference type="GO" id="GO:0003700">
    <property type="term" value="F:DNA-binding transcription factor activity"/>
    <property type="evidence" value="ECO:0007669"/>
    <property type="project" value="TreeGrafter"/>
</dbReference>
<dbReference type="Proteomes" id="UP000638648">
    <property type="component" value="Unassembled WGS sequence"/>
</dbReference>
<name>A0A927MWI6_9ACTN</name>
<dbReference type="InterPro" id="IPR010982">
    <property type="entry name" value="Lambda_DNA-bd_dom_sf"/>
</dbReference>
<dbReference type="PANTHER" id="PTHR46797:SF10">
    <property type="entry name" value="BLR1115 PROTEIN"/>
    <property type="match status" value="1"/>
</dbReference>
<keyword evidence="4" id="KW-1185">Reference proteome</keyword>
<dbReference type="GO" id="GO:0005829">
    <property type="term" value="C:cytosol"/>
    <property type="evidence" value="ECO:0007669"/>
    <property type="project" value="TreeGrafter"/>
</dbReference>
<dbReference type="Gene3D" id="1.10.260.40">
    <property type="entry name" value="lambda repressor-like DNA-binding domains"/>
    <property type="match status" value="1"/>
</dbReference>
<dbReference type="EMBL" id="JADBEM010000001">
    <property type="protein sequence ID" value="MBE1606578.1"/>
    <property type="molecule type" value="Genomic_DNA"/>
</dbReference>
<feature type="domain" description="HTH cro/C1-type" evidence="2">
    <location>
        <begin position="11"/>
        <end position="65"/>
    </location>
</feature>
<dbReference type="InterPro" id="IPR001387">
    <property type="entry name" value="Cro/C1-type_HTH"/>
</dbReference>
<evidence type="ECO:0000313" key="4">
    <source>
        <dbReference type="Proteomes" id="UP000638648"/>
    </source>
</evidence>
<reference evidence="3" key="1">
    <citation type="submission" date="2020-10" db="EMBL/GenBank/DDBJ databases">
        <title>Sequencing the genomes of 1000 actinobacteria strains.</title>
        <authorList>
            <person name="Klenk H.-P."/>
        </authorList>
    </citation>
    <scope>NUCLEOTIDE SEQUENCE</scope>
    <source>
        <strain evidence="3">DSM 45354</strain>
    </source>
</reference>
<dbReference type="SUPFAM" id="SSF47413">
    <property type="entry name" value="lambda repressor-like DNA-binding domains"/>
    <property type="match status" value="1"/>
</dbReference>
<keyword evidence="1" id="KW-0238">DNA-binding</keyword>
<dbReference type="PANTHER" id="PTHR46797">
    <property type="entry name" value="HTH-TYPE TRANSCRIPTIONAL REGULATOR"/>
    <property type="match status" value="1"/>
</dbReference>
<evidence type="ECO:0000313" key="3">
    <source>
        <dbReference type="EMBL" id="MBE1606578.1"/>
    </source>
</evidence>
<dbReference type="RefSeq" id="WP_192750684.1">
    <property type="nucleotide sequence ID" value="NZ_BAABJL010000147.1"/>
</dbReference>
<dbReference type="CDD" id="cd02209">
    <property type="entry name" value="cupin_XRE_C"/>
    <property type="match status" value="1"/>
</dbReference>
<organism evidence="3 4">
    <name type="scientific">Actinopolymorpha pittospori</name>
    <dbReference type="NCBI Taxonomy" id="648752"/>
    <lineage>
        <taxon>Bacteria</taxon>
        <taxon>Bacillati</taxon>
        <taxon>Actinomycetota</taxon>
        <taxon>Actinomycetes</taxon>
        <taxon>Propionibacteriales</taxon>
        <taxon>Actinopolymorphaceae</taxon>
        <taxon>Actinopolymorpha</taxon>
    </lineage>
</organism>
<dbReference type="Gene3D" id="2.60.120.10">
    <property type="entry name" value="Jelly Rolls"/>
    <property type="match status" value="1"/>
</dbReference>
<sequence length="204" mass="21536">MFDLVALGGHIQALRRDRSLTLQELAEAAEVSVSMLSSVERGQKAPTVVVLARIADGLGMSLAQLVAEPDDNRVIIRRAADQDAVDEPGGWRRVILTPVVPGVNFEWIHSTLPPGCDAGEYPAYAPGSHEYVVVGSGTLRLTIAERAVDLDAGDSAYFAADVVHGYANVGPGPCSYHVAALVMRPRAGTPHPRGRRPSGGPATP</sequence>
<dbReference type="InterPro" id="IPR013096">
    <property type="entry name" value="Cupin_2"/>
</dbReference>
<dbReference type="SUPFAM" id="SSF51182">
    <property type="entry name" value="RmlC-like cupins"/>
    <property type="match status" value="1"/>
</dbReference>
<proteinExistence type="predicted"/>
<gene>
    <name evidence="3" type="ORF">HEB94_003426</name>
</gene>
<accession>A0A927MWI6</accession>
<dbReference type="InterPro" id="IPR014710">
    <property type="entry name" value="RmlC-like_jellyroll"/>
</dbReference>
<dbReference type="PROSITE" id="PS50943">
    <property type="entry name" value="HTH_CROC1"/>
    <property type="match status" value="1"/>
</dbReference>
<dbReference type="AlphaFoldDB" id="A0A927MWI6"/>
<protein>
    <submittedName>
        <fullName evidence="3">Transcriptional regulator with XRE-family HTH domain</fullName>
    </submittedName>
</protein>
<dbReference type="Pfam" id="PF07883">
    <property type="entry name" value="Cupin_2"/>
    <property type="match status" value="1"/>
</dbReference>
<dbReference type="InterPro" id="IPR011051">
    <property type="entry name" value="RmlC_Cupin_sf"/>
</dbReference>